<reference evidence="1" key="1">
    <citation type="submission" date="2023-04" db="EMBL/GenBank/DDBJ databases">
        <title>Draft Genome sequencing of Naganishia species isolated from polar environments using Oxford Nanopore Technology.</title>
        <authorList>
            <person name="Leo P."/>
            <person name="Venkateswaran K."/>
        </authorList>
    </citation>
    <scope>NUCLEOTIDE SEQUENCE</scope>
    <source>
        <strain evidence="1">MNA-CCFEE 5261</strain>
    </source>
</reference>
<accession>A0ACC2WE42</accession>
<gene>
    <name evidence="1" type="primary">TRM82</name>
    <name evidence="1" type="ORF">QFC19_002066</name>
</gene>
<organism evidence="1 2">
    <name type="scientific">Naganishia cerealis</name>
    <dbReference type="NCBI Taxonomy" id="610337"/>
    <lineage>
        <taxon>Eukaryota</taxon>
        <taxon>Fungi</taxon>
        <taxon>Dikarya</taxon>
        <taxon>Basidiomycota</taxon>
        <taxon>Agaricomycotina</taxon>
        <taxon>Tremellomycetes</taxon>
        <taxon>Filobasidiales</taxon>
        <taxon>Filobasidiaceae</taxon>
        <taxon>Naganishia</taxon>
    </lineage>
</organism>
<keyword evidence="2" id="KW-1185">Reference proteome</keyword>
<protein>
    <submittedName>
        <fullName evidence="1">tRNA (Guanine-N(7)-)-methyltransferase non-catalytic subunit trm82</fullName>
    </submittedName>
</protein>
<dbReference type="EMBL" id="JASBWR010000017">
    <property type="protein sequence ID" value="KAJ9109625.1"/>
    <property type="molecule type" value="Genomic_DNA"/>
</dbReference>
<evidence type="ECO:0000313" key="1">
    <source>
        <dbReference type="EMBL" id="KAJ9109625.1"/>
    </source>
</evidence>
<comment type="caution">
    <text evidence="1">The sequence shown here is derived from an EMBL/GenBank/DDBJ whole genome shotgun (WGS) entry which is preliminary data.</text>
</comment>
<proteinExistence type="predicted"/>
<evidence type="ECO:0000313" key="2">
    <source>
        <dbReference type="Proteomes" id="UP001241377"/>
    </source>
</evidence>
<sequence length="420" mass="48015">MKHPFQIIVADTTGRYLFTTVKNVLLVIDLTSGKLVGQWKDELDNSDFLKKKYEEKFDKENDPKRQKSESGQAKVPKIPTPGPGAPPIYNYIRALRLSSDEKYLFATTDSDKAVVIFTIDHSKDNCLELKKRQPFSKRPCALSVDEDRLVVADKFGDVYSIAIEDDQVVNEKELTPILGHVSMLSDVAIVSNDKKKFIITGDRDEHIRISNYPKSFVIKNFLFGHHEFVSCLHVPNFDQSLLISGGGDDYLCLWRWYEGQLVAKIELRELIAPFLTDSHLPPERFLTETSPKEISVARILTFTNKKTGLNILVVLCEQTKAVLLFEIDAKLSVRHLQTISYEDNVLDMCYIEATNTLISAHDSDKNQLFQQQKFDEETNNFTPTTETMDAVAELNPIDVNSRNDFLPLYYINTLRKRSEH</sequence>
<name>A0ACC2WE42_9TREE</name>
<dbReference type="Proteomes" id="UP001241377">
    <property type="component" value="Unassembled WGS sequence"/>
</dbReference>